<keyword evidence="2" id="KW-0808">Transferase</keyword>
<reference evidence="8" key="1">
    <citation type="submission" date="2025-08" db="UniProtKB">
        <authorList>
            <consortium name="RefSeq"/>
        </authorList>
    </citation>
    <scope>IDENTIFICATION</scope>
    <source>
        <tissue evidence="8">Seedling</tissue>
    </source>
</reference>
<dbReference type="PANTHER" id="PTHR27002:SF1095">
    <property type="entry name" value="G-TYPE LECTIN S-RECEPTOR-LIKE SERINE_THREONINE-PROTEIN KINASE RKS1"/>
    <property type="match status" value="1"/>
</dbReference>
<accession>A0ABM4A8L5</accession>
<evidence type="ECO:0000259" key="6">
    <source>
        <dbReference type="Pfam" id="PF07714"/>
    </source>
</evidence>
<dbReference type="InterPro" id="IPR011009">
    <property type="entry name" value="Kinase-like_dom_sf"/>
</dbReference>
<dbReference type="InterPro" id="IPR001245">
    <property type="entry name" value="Ser-Thr/Tyr_kinase_cat_dom"/>
</dbReference>
<dbReference type="SUPFAM" id="SSF56112">
    <property type="entry name" value="Protein kinase-like (PK-like)"/>
    <property type="match status" value="1"/>
</dbReference>
<proteinExistence type="predicted"/>
<sequence>MSPEYAMEGMFSIKSDVYSFGVLMLEIVTGKRNSSYYNEKTNFNMVGHVWELWRDGKCMDILNSTLDEEFAEEASRCVQIGLLCVQEYASDRPNVVSSSVHVGE</sequence>
<dbReference type="Gene3D" id="1.10.510.10">
    <property type="entry name" value="Transferase(Phosphotransferase) domain 1"/>
    <property type="match status" value="1"/>
</dbReference>
<keyword evidence="1" id="KW-0723">Serine/threonine-protein kinase</keyword>
<feature type="domain" description="Serine-threonine/tyrosine-protein kinase catalytic" evidence="6">
    <location>
        <begin position="1"/>
        <end position="68"/>
    </location>
</feature>
<dbReference type="PANTHER" id="PTHR27002">
    <property type="entry name" value="RECEPTOR-LIKE SERINE/THREONINE-PROTEIN KINASE SD1-8"/>
    <property type="match status" value="1"/>
</dbReference>
<evidence type="ECO:0000256" key="2">
    <source>
        <dbReference type="ARBA" id="ARBA00022679"/>
    </source>
</evidence>
<dbReference type="RefSeq" id="XP_060673067.1">
    <property type="nucleotide sequence ID" value="XM_060817084.1"/>
</dbReference>
<evidence type="ECO:0000256" key="5">
    <source>
        <dbReference type="ARBA" id="ARBA00022840"/>
    </source>
</evidence>
<dbReference type="Pfam" id="PF07714">
    <property type="entry name" value="PK_Tyr_Ser-Thr"/>
    <property type="match status" value="1"/>
</dbReference>
<evidence type="ECO:0000313" key="8">
    <source>
        <dbReference type="RefSeq" id="XP_060673067.1"/>
    </source>
</evidence>
<protein>
    <submittedName>
        <fullName evidence="8">G-type lectin S-receptor-like serine/threonine-protein kinase RKS1</fullName>
    </submittedName>
</protein>
<evidence type="ECO:0000256" key="3">
    <source>
        <dbReference type="ARBA" id="ARBA00022741"/>
    </source>
</evidence>
<evidence type="ECO:0000256" key="1">
    <source>
        <dbReference type="ARBA" id="ARBA00022527"/>
    </source>
</evidence>
<gene>
    <name evidence="8" type="primary">LOC107421677</name>
</gene>
<dbReference type="Proteomes" id="UP001652623">
    <property type="component" value="Chromosome 5"/>
</dbReference>
<keyword evidence="3" id="KW-0547">Nucleotide-binding</keyword>
<evidence type="ECO:0000313" key="7">
    <source>
        <dbReference type="Proteomes" id="UP001652623"/>
    </source>
</evidence>
<keyword evidence="4" id="KW-0418">Kinase</keyword>
<keyword evidence="7" id="KW-1185">Reference proteome</keyword>
<organism evidence="7 8">
    <name type="scientific">Ziziphus jujuba</name>
    <name type="common">Chinese jujube</name>
    <name type="synonym">Ziziphus sativa</name>
    <dbReference type="NCBI Taxonomy" id="326968"/>
    <lineage>
        <taxon>Eukaryota</taxon>
        <taxon>Viridiplantae</taxon>
        <taxon>Streptophyta</taxon>
        <taxon>Embryophyta</taxon>
        <taxon>Tracheophyta</taxon>
        <taxon>Spermatophyta</taxon>
        <taxon>Magnoliopsida</taxon>
        <taxon>eudicotyledons</taxon>
        <taxon>Gunneridae</taxon>
        <taxon>Pentapetalae</taxon>
        <taxon>rosids</taxon>
        <taxon>fabids</taxon>
        <taxon>Rosales</taxon>
        <taxon>Rhamnaceae</taxon>
        <taxon>Paliureae</taxon>
        <taxon>Ziziphus</taxon>
    </lineage>
</organism>
<dbReference type="GeneID" id="107421677"/>
<keyword evidence="5" id="KW-0067">ATP-binding</keyword>
<evidence type="ECO:0000256" key="4">
    <source>
        <dbReference type="ARBA" id="ARBA00022777"/>
    </source>
</evidence>
<name>A0ABM4A8L5_ZIZJJ</name>